<dbReference type="Proteomes" id="UP000262379">
    <property type="component" value="Unassembled WGS sequence"/>
</dbReference>
<comment type="caution">
    <text evidence="2">The sequence shown here is derived from an EMBL/GenBank/DDBJ whole genome shotgun (WGS) entry which is preliminary data.</text>
</comment>
<dbReference type="RefSeq" id="WP_116624838.1">
    <property type="nucleotide sequence ID" value="NZ_QURN01000012.1"/>
</dbReference>
<feature type="transmembrane region" description="Helical" evidence="1">
    <location>
        <begin position="74"/>
        <end position="95"/>
    </location>
</feature>
<keyword evidence="1" id="KW-1133">Transmembrane helix</keyword>
<dbReference type="Pfam" id="PF07077">
    <property type="entry name" value="DUF1345"/>
    <property type="match status" value="1"/>
</dbReference>
<feature type="transmembrane region" description="Helical" evidence="1">
    <location>
        <begin position="186"/>
        <end position="211"/>
    </location>
</feature>
<dbReference type="AlphaFoldDB" id="A0A371XBS1"/>
<feature type="transmembrane region" description="Helical" evidence="1">
    <location>
        <begin position="36"/>
        <end position="54"/>
    </location>
</feature>
<evidence type="ECO:0000256" key="1">
    <source>
        <dbReference type="SAM" id="Phobius"/>
    </source>
</evidence>
<protein>
    <submittedName>
        <fullName evidence="2">DUF1345 domain-containing protein</fullName>
    </submittedName>
</protein>
<keyword evidence="1" id="KW-0472">Membrane</keyword>
<accession>A0A371XBS1</accession>
<name>A0A371XBS1_9HYPH</name>
<dbReference type="InterPro" id="IPR009781">
    <property type="entry name" value="DUF1345"/>
</dbReference>
<proteinExistence type="predicted"/>
<keyword evidence="1" id="KW-0812">Transmembrane</keyword>
<dbReference type="EMBL" id="QURN01000012">
    <property type="protein sequence ID" value="RFC66662.1"/>
    <property type="molecule type" value="Genomic_DNA"/>
</dbReference>
<evidence type="ECO:0000313" key="2">
    <source>
        <dbReference type="EMBL" id="RFC66662.1"/>
    </source>
</evidence>
<gene>
    <name evidence="2" type="ORF">DY251_15585</name>
</gene>
<reference evidence="3" key="1">
    <citation type="submission" date="2018-08" db="EMBL/GenBank/DDBJ databases">
        <authorList>
            <person name="Im W.T."/>
        </authorList>
    </citation>
    <scope>NUCLEOTIDE SEQUENCE [LARGE SCALE GENOMIC DNA]</scope>
    <source>
        <strain evidence="3">LA-28</strain>
    </source>
</reference>
<feature type="transmembrane region" description="Helical" evidence="1">
    <location>
        <begin position="107"/>
        <end position="129"/>
    </location>
</feature>
<evidence type="ECO:0000313" key="3">
    <source>
        <dbReference type="Proteomes" id="UP000262379"/>
    </source>
</evidence>
<keyword evidence="3" id="KW-1185">Reference proteome</keyword>
<feature type="transmembrane region" description="Helical" evidence="1">
    <location>
        <begin position="12"/>
        <end position="30"/>
    </location>
</feature>
<sequence length="215" mass="23482">MPSSPIYRHFSFYLGAASGLAALLFGWSFGTDITPVIAANAFFAVYICTTLAMFKNLTPDYLRKHAASSDAPVWLIFLMTLFAVVAAMISLFLLINGRAAAEPLHLVIALVSVPLGWFTIHLMAAIHYAHLYWQPGHAAADKTARRGLEFPGTKDPQGFDFLYFSCVIGMTAQTSDVQITGRHMRFFSLIHGIVSFFFNTVIVAAAVNLAVSLGN</sequence>
<organism evidence="2 3">
    <name type="scientific">Mesorhizobium denitrificans</name>
    <dbReference type="NCBI Taxonomy" id="2294114"/>
    <lineage>
        <taxon>Bacteria</taxon>
        <taxon>Pseudomonadati</taxon>
        <taxon>Pseudomonadota</taxon>
        <taxon>Alphaproteobacteria</taxon>
        <taxon>Hyphomicrobiales</taxon>
        <taxon>Phyllobacteriaceae</taxon>
        <taxon>Mesorhizobium</taxon>
    </lineage>
</organism>